<feature type="compositionally biased region" description="Polar residues" evidence="1">
    <location>
        <begin position="36"/>
        <end position="46"/>
    </location>
</feature>
<accession>A0A7W7YLI0</accession>
<evidence type="ECO:0008006" key="4">
    <source>
        <dbReference type="Google" id="ProtNLM"/>
    </source>
</evidence>
<comment type="caution">
    <text evidence="2">The sequence shown here is derived from an EMBL/GenBank/DDBJ whole genome shotgun (WGS) entry which is preliminary data.</text>
</comment>
<dbReference type="Proteomes" id="UP000534294">
    <property type="component" value="Unassembled WGS sequence"/>
</dbReference>
<organism evidence="2 3">
    <name type="scientific">Prosthecobacter dejongeii</name>
    <dbReference type="NCBI Taxonomy" id="48465"/>
    <lineage>
        <taxon>Bacteria</taxon>
        <taxon>Pseudomonadati</taxon>
        <taxon>Verrucomicrobiota</taxon>
        <taxon>Verrucomicrobiia</taxon>
        <taxon>Verrucomicrobiales</taxon>
        <taxon>Verrucomicrobiaceae</taxon>
        <taxon>Prosthecobacter</taxon>
    </lineage>
</organism>
<feature type="region of interest" description="Disordered" evidence="1">
    <location>
        <begin position="32"/>
        <end position="52"/>
    </location>
</feature>
<evidence type="ECO:0000313" key="2">
    <source>
        <dbReference type="EMBL" id="MBB5038227.1"/>
    </source>
</evidence>
<evidence type="ECO:0000256" key="1">
    <source>
        <dbReference type="SAM" id="MobiDB-lite"/>
    </source>
</evidence>
<reference evidence="2 3" key="1">
    <citation type="submission" date="2020-08" db="EMBL/GenBank/DDBJ databases">
        <title>Genomic Encyclopedia of Type Strains, Phase IV (KMG-IV): sequencing the most valuable type-strain genomes for metagenomic binning, comparative biology and taxonomic classification.</title>
        <authorList>
            <person name="Goeker M."/>
        </authorList>
    </citation>
    <scope>NUCLEOTIDE SEQUENCE [LARGE SCALE GENOMIC DNA]</scope>
    <source>
        <strain evidence="2 3">DSM 12251</strain>
    </source>
</reference>
<sequence>MKSNLGDLVKRGRLASLALIIPALFAALGCGKHGQDSPSEQRNSRTPPKRYHHAQAGTPVYFFKPLYADNPRCSFEYETLPSGAVRFIDAYDHREYCMTQPFEMKERPLPESAVKDAPANMAEKERAMNEPLKYYLITSYATVKGYRYSAFRYAIDHNGTVRFDQRGSKLAIPPPYIIEENFVGKGNHPKIPDYPPSPDRG</sequence>
<dbReference type="RefSeq" id="WP_184208833.1">
    <property type="nucleotide sequence ID" value="NZ_JACHIF010000004.1"/>
</dbReference>
<dbReference type="AlphaFoldDB" id="A0A7W7YLI0"/>
<keyword evidence="3" id="KW-1185">Reference proteome</keyword>
<dbReference type="PROSITE" id="PS51257">
    <property type="entry name" value="PROKAR_LIPOPROTEIN"/>
    <property type="match status" value="1"/>
</dbReference>
<proteinExistence type="predicted"/>
<gene>
    <name evidence="2" type="ORF">HNQ64_002485</name>
</gene>
<name>A0A7W7YLI0_9BACT</name>
<protein>
    <recommendedName>
        <fullName evidence="4">Lipoprotein</fullName>
    </recommendedName>
</protein>
<dbReference type="EMBL" id="JACHIF010000004">
    <property type="protein sequence ID" value="MBB5038227.1"/>
    <property type="molecule type" value="Genomic_DNA"/>
</dbReference>
<evidence type="ECO:0000313" key="3">
    <source>
        <dbReference type="Proteomes" id="UP000534294"/>
    </source>
</evidence>